<feature type="compositionally biased region" description="Low complexity" evidence="1">
    <location>
        <begin position="153"/>
        <end position="166"/>
    </location>
</feature>
<evidence type="ECO:0000313" key="3">
    <source>
        <dbReference type="Proteomes" id="UP000623958"/>
    </source>
</evidence>
<keyword evidence="3" id="KW-1185">Reference proteome</keyword>
<evidence type="ECO:0000313" key="2">
    <source>
        <dbReference type="EMBL" id="GHH61495.1"/>
    </source>
</evidence>
<feature type="region of interest" description="Disordered" evidence="1">
    <location>
        <begin position="131"/>
        <end position="166"/>
    </location>
</feature>
<dbReference type="Proteomes" id="UP000623958">
    <property type="component" value="Unassembled WGS sequence"/>
</dbReference>
<organism evidence="2 3">
    <name type="scientific">Xanthomonas boreopolis</name>
    <dbReference type="NCBI Taxonomy" id="86183"/>
    <lineage>
        <taxon>Bacteria</taxon>
        <taxon>Pseudomonadati</taxon>
        <taxon>Pseudomonadota</taxon>
        <taxon>Gammaproteobacteria</taxon>
        <taxon>Lysobacterales</taxon>
        <taxon>Lysobacteraceae</taxon>
        <taxon>Xanthomonas</taxon>
    </lineage>
</organism>
<comment type="caution">
    <text evidence="2">The sequence shown here is derived from an EMBL/GenBank/DDBJ whole genome shotgun (WGS) entry which is preliminary data.</text>
</comment>
<evidence type="ECO:0000256" key="1">
    <source>
        <dbReference type="SAM" id="MobiDB-lite"/>
    </source>
</evidence>
<dbReference type="RefSeq" id="WP_434030172.1">
    <property type="nucleotide sequence ID" value="NZ_BNBA01000064.1"/>
</dbReference>
<reference evidence="2" key="2">
    <citation type="submission" date="2020-09" db="EMBL/GenBank/DDBJ databases">
        <authorList>
            <person name="Sun Q."/>
            <person name="Ohkuma M."/>
        </authorList>
    </citation>
    <scope>NUCLEOTIDE SEQUENCE</scope>
    <source>
        <strain evidence="2">JCM 13306</strain>
    </source>
</reference>
<name>A0A919FCU4_9XANT</name>
<proteinExistence type="predicted"/>
<sequence length="166" mass="18234">MLLAVLLTGCKAESESPTAEASMSAYNHTEDYIHQYYINGQWGGNSRPYGGGGKFTCCITYPRHWYPGLSATVRWTTSSGIPGGDDATETWHEKVVPIERYEKTGTRLNVHFLPGGQVRLLIWNGAAGSEGYKGPDAPVKPEGWPPPRPPRLPDAQPEPTQQEPQP</sequence>
<reference evidence="2" key="1">
    <citation type="journal article" date="2014" name="Int. J. Syst. Evol. Microbiol.">
        <title>Complete genome sequence of Corynebacterium casei LMG S-19264T (=DSM 44701T), isolated from a smear-ripened cheese.</title>
        <authorList>
            <consortium name="US DOE Joint Genome Institute (JGI-PGF)"/>
            <person name="Walter F."/>
            <person name="Albersmeier A."/>
            <person name="Kalinowski J."/>
            <person name="Ruckert C."/>
        </authorList>
    </citation>
    <scope>NUCLEOTIDE SEQUENCE</scope>
    <source>
        <strain evidence="2">JCM 13306</strain>
    </source>
</reference>
<gene>
    <name evidence="2" type="ORF">GCM10009090_38080</name>
</gene>
<accession>A0A919FCU4</accession>
<evidence type="ECO:0008006" key="4">
    <source>
        <dbReference type="Google" id="ProtNLM"/>
    </source>
</evidence>
<dbReference type="Pfam" id="PF11745">
    <property type="entry name" value="DUF3304"/>
    <property type="match status" value="1"/>
</dbReference>
<dbReference type="AlphaFoldDB" id="A0A919FCU4"/>
<protein>
    <recommendedName>
        <fullName evidence="4">DUF3304 domain-containing protein</fullName>
    </recommendedName>
</protein>
<dbReference type="EMBL" id="BNBA01000064">
    <property type="protein sequence ID" value="GHH61495.1"/>
    <property type="molecule type" value="Genomic_DNA"/>
</dbReference>
<dbReference type="InterPro" id="IPR021733">
    <property type="entry name" value="DUF3304"/>
</dbReference>
<feature type="compositionally biased region" description="Pro residues" evidence="1">
    <location>
        <begin position="143"/>
        <end position="152"/>
    </location>
</feature>